<comment type="similarity">
    <text evidence="4">Belongs to the SIMIBI class G3E GTPase family. ZNG1 subfamily.</text>
</comment>
<dbReference type="RefSeq" id="WP_371754088.1">
    <property type="nucleotide sequence ID" value="NZ_JAYJLD010000012.1"/>
</dbReference>
<dbReference type="Pfam" id="PF02492">
    <property type="entry name" value="cobW"/>
    <property type="match status" value="1"/>
</dbReference>
<sequence length="345" mass="37929">MGEASNQKIPVIIVSGFLGSGKTTLLSKVLEDEKMKRTAVLVNEYGKVGLDHHLLERLDEKTLLLEGGCVCCSTREDLVAGLSSLLNRIQRNELGTIDRVVIETTGLADPAPILFTILTHPMLQHHFYIHLVIVTVDALNGIRQLESQPESIKQVTSAEKIILTKTDMVEAEQTTAVKKRLMRLNPSAEILEVINGETDSEALFLSAEKNAGSGASRPKRSVGAEDAGHEQGMLVTRSVSILFDDALDWNAFGLWLSMLLYARGEDLLRVKGLLDVGEAGPVVLNGVQHIIHPPEHLNEWPDGIRRSRLIFIMKSIDPLLVIDSLEAFQHFLGAKPSGMELEVII</sequence>
<keyword evidence="8" id="KW-1185">Reference proteome</keyword>
<evidence type="ECO:0000256" key="3">
    <source>
        <dbReference type="ARBA" id="ARBA00023186"/>
    </source>
</evidence>
<reference evidence="7" key="1">
    <citation type="submission" date="2023-12" db="EMBL/GenBank/DDBJ databases">
        <title>Fervidustalea candida gen. nov., sp. nov., a novel member of the family Paenibacillaceae isolated from a geothermal area.</title>
        <authorList>
            <person name="Li W.-J."/>
            <person name="Jiao J.-Y."/>
            <person name="Chen Y."/>
        </authorList>
    </citation>
    <scope>NUCLEOTIDE SEQUENCE</scope>
    <source>
        <strain evidence="7">SYSU GA230002</strain>
    </source>
</reference>
<comment type="caution">
    <text evidence="7">The sequence shown here is derived from an EMBL/GenBank/DDBJ whole genome shotgun (WGS) entry which is preliminary data.</text>
</comment>
<dbReference type="SUPFAM" id="SSF90002">
    <property type="entry name" value="Hypothetical protein YjiA, C-terminal domain"/>
    <property type="match status" value="1"/>
</dbReference>
<dbReference type="CDD" id="cd03112">
    <property type="entry name" value="CobW-like"/>
    <property type="match status" value="1"/>
</dbReference>
<dbReference type="SUPFAM" id="SSF52540">
    <property type="entry name" value="P-loop containing nucleoside triphosphate hydrolases"/>
    <property type="match status" value="1"/>
</dbReference>
<evidence type="ECO:0000256" key="5">
    <source>
        <dbReference type="ARBA" id="ARBA00049117"/>
    </source>
</evidence>
<evidence type="ECO:0000259" key="6">
    <source>
        <dbReference type="SMART" id="SM00833"/>
    </source>
</evidence>
<dbReference type="EMBL" id="JAYJLD010000012">
    <property type="protein sequence ID" value="MEB3101967.1"/>
    <property type="molecule type" value="Genomic_DNA"/>
</dbReference>
<comment type="catalytic activity">
    <reaction evidence="5">
        <text>GTP + H2O = GDP + phosphate + H(+)</text>
        <dbReference type="Rhea" id="RHEA:19669"/>
        <dbReference type="ChEBI" id="CHEBI:15377"/>
        <dbReference type="ChEBI" id="CHEBI:15378"/>
        <dbReference type="ChEBI" id="CHEBI:37565"/>
        <dbReference type="ChEBI" id="CHEBI:43474"/>
        <dbReference type="ChEBI" id="CHEBI:58189"/>
    </reaction>
    <physiologicalReaction direction="left-to-right" evidence="5">
        <dbReference type="Rhea" id="RHEA:19670"/>
    </physiologicalReaction>
</comment>
<keyword evidence="1" id="KW-0547">Nucleotide-binding</keyword>
<dbReference type="Gene3D" id="3.40.50.300">
    <property type="entry name" value="P-loop containing nucleotide triphosphate hydrolases"/>
    <property type="match status" value="1"/>
</dbReference>
<dbReference type="InterPro" id="IPR027417">
    <property type="entry name" value="P-loop_NTPase"/>
</dbReference>
<evidence type="ECO:0000313" key="8">
    <source>
        <dbReference type="Proteomes" id="UP001310386"/>
    </source>
</evidence>
<dbReference type="InterPro" id="IPR036627">
    <property type="entry name" value="CobW-likC_sf"/>
</dbReference>
<dbReference type="SMART" id="SM00833">
    <property type="entry name" value="CobW_C"/>
    <property type="match status" value="1"/>
</dbReference>
<gene>
    <name evidence="7" type="ORF">VF724_09855</name>
</gene>
<feature type="domain" description="CobW C-terminal" evidence="6">
    <location>
        <begin position="236"/>
        <end position="329"/>
    </location>
</feature>
<proteinExistence type="inferred from homology"/>
<name>A0ABU5ZHI3_9BACL</name>
<keyword evidence="3" id="KW-0143">Chaperone</keyword>
<dbReference type="Proteomes" id="UP001310386">
    <property type="component" value="Unassembled WGS sequence"/>
</dbReference>
<dbReference type="Pfam" id="PF07683">
    <property type="entry name" value="CobW_C"/>
    <property type="match status" value="1"/>
</dbReference>
<dbReference type="InterPro" id="IPR003495">
    <property type="entry name" value="CobW/HypB/UreG_nucleotide-bd"/>
</dbReference>
<evidence type="ECO:0000256" key="4">
    <source>
        <dbReference type="ARBA" id="ARBA00034320"/>
    </source>
</evidence>
<dbReference type="InterPro" id="IPR011629">
    <property type="entry name" value="CobW-like_C"/>
</dbReference>
<dbReference type="Gene3D" id="3.30.1220.10">
    <property type="entry name" value="CobW-like, C-terminal domain"/>
    <property type="match status" value="1"/>
</dbReference>
<keyword evidence="2" id="KW-0378">Hydrolase</keyword>
<dbReference type="PANTHER" id="PTHR13748:SF62">
    <property type="entry name" value="COBW DOMAIN-CONTAINING PROTEIN"/>
    <property type="match status" value="1"/>
</dbReference>
<evidence type="ECO:0000256" key="2">
    <source>
        <dbReference type="ARBA" id="ARBA00022801"/>
    </source>
</evidence>
<accession>A0ABU5ZHI3</accession>
<protein>
    <submittedName>
        <fullName evidence="7">GTP-binding protein</fullName>
    </submittedName>
</protein>
<evidence type="ECO:0000313" key="7">
    <source>
        <dbReference type="EMBL" id="MEB3101967.1"/>
    </source>
</evidence>
<dbReference type="PANTHER" id="PTHR13748">
    <property type="entry name" value="COBW-RELATED"/>
    <property type="match status" value="1"/>
</dbReference>
<evidence type="ECO:0000256" key="1">
    <source>
        <dbReference type="ARBA" id="ARBA00022741"/>
    </source>
</evidence>
<dbReference type="InterPro" id="IPR051316">
    <property type="entry name" value="Zinc-reg_GTPase_activator"/>
</dbReference>
<organism evidence="7 8">
    <name type="scientific">Ferviditalea candida</name>
    <dbReference type="NCBI Taxonomy" id="3108399"/>
    <lineage>
        <taxon>Bacteria</taxon>
        <taxon>Bacillati</taxon>
        <taxon>Bacillota</taxon>
        <taxon>Bacilli</taxon>
        <taxon>Bacillales</taxon>
        <taxon>Paenibacillaceae</taxon>
        <taxon>Ferviditalea</taxon>
    </lineage>
</organism>